<dbReference type="InterPro" id="IPR002933">
    <property type="entry name" value="Peptidase_M20"/>
</dbReference>
<evidence type="ECO:0000256" key="2">
    <source>
        <dbReference type="ARBA" id="ARBA00006247"/>
    </source>
</evidence>
<dbReference type="InterPro" id="IPR001261">
    <property type="entry name" value="ArgE/DapE_CS"/>
</dbReference>
<dbReference type="Gene3D" id="3.40.630.10">
    <property type="entry name" value="Zn peptidases"/>
    <property type="match status" value="1"/>
</dbReference>
<dbReference type="GO" id="GO:0046872">
    <property type="term" value="F:metal ion binding"/>
    <property type="evidence" value="ECO:0007669"/>
    <property type="project" value="UniProtKB-KW"/>
</dbReference>
<accession>A0A0G1S0T9</accession>
<gene>
    <name evidence="6" type="ORF">UX87_C0039G0005</name>
</gene>
<reference evidence="6 7" key="1">
    <citation type="journal article" date="2015" name="Nature">
        <title>rRNA introns, odd ribosomes, and small enigmatic genomes across a large radiation of phyla.</title>
        <authorList>
            <person name="Brown C.T."/>
            <person name="Hug L.A."/>
            <person name="Thomas B.C."/>
            <person name="Sharon I."/>
            <person name="Castelle C.J."/>
            <person name="Singh A."/>
            <person name="Wilkins M.J."/>
            <person name="Williams K.H."/>
            <person name="Banfield J.F."/>
        </authorList>
    </citation>
    <scope>NUCLEOTIDE SEQUENCE [LARGE SCALE GENOMIC DNA]</scope>
</reference>
<evidence type="ECO:0000256" key="5">
    <source>
        <dbReference type="ARBA" id="ARBA00022833"/>
    </source>
</evidence>
<dbReference type="EMBL" id="LCNV01000039">
    <property type="protein sequence ID" value="KKU62962.1"/>
    <property type="molecule type" value="Genomic_DNA"/>
</dbReference>
<dbReference type="GO" id="GO:0016787">
    <property type="term" value="F:hydrolase activity"/>
    <property type="evidence" value="ECO:0007669"/>
    <property type="project" value="UniProtKB-KW"/>
</dbReference>
<keyword evidence="4" id="KW-0378">Hydrolase</keyword>
<dbReference type="SUPFAM" id="SSF53187">
    <property type="entry name" value="Zn-dependent exopeptidases"/>
    <property type="match status" value="1"/>
</dbReference>
<dbReference type="SUPFAM" id="SSF55031">
    <property type="entry name" value="Bacterial exopeptidase dimerisation domain"/>
    <property type="match status" value="1"/>
</dbReference>
<protein>
    <submittedName>
        <fullName evidence="6">Acetylornithine deacetylase/succinyldiaminopimelate desuccinylase-like protein deacylase</fullName>
    </submittedName>
</protein>
<dbReference type="PROSITE" id="PS00759">
    <property type="entry name" value="ARGE_DAPE_CPG2_2"/>
    <property type="match status" value="1"/>
</dbReference>
<proteinExistence type="inferred from homology"/>
<dbReference type="InterPro" id="IPR036264">
    <property type="entry name" value="Bact_exopeptidase_dim_dom"/>
</dbReference>
<dbReference type="InterPro" id="IPR050072">
    <property type="entry name" value="Peptidase_M20A"/>
</dbReference>
<organism evidence="6 7">
    <name type="scientific">Candidatus Amesbacteria bacterium GW2011_GWA1_47_16</name>
    <dbReference type="NCBI Taxonomy" id="1618353"/>
    <lineage>
        <taxon>Bacteria</taxon>
        <taxon>Candidatus Amesiibacteriota</taxon>
    </lineage>
</organism>
<dbReference type="AlphaFoldDB" id="A0A0G1S0T9"/>
<comment type="similarity">
    <text evidence="2">Belongs to the peptidase M20A family.</text>
</comment>
<dbReference type="PATRIC" id="fig|1618353.3.peg.991"/>
<evidence type="ECO:0000256" key="3">
    <source>
        <dbReference type="ARBA" id="ARBA00022723"/>
    </source>
</evidence>
<dbReference type="PROSITE" id="PS00758">
    <property type="entry name" value="ARGE_DAPE_CPG2_1"/>
    <property type="match status" value="1"/>
</dbReference>
<comment type="caution">
    <text evidence="6">The sequence shown here is derived from an EMBL/GenBank/DDBJ whole genome shotgun (WGS) entry which is preliminary data.</text>
</comment>
<evidence type="ECO:0000256" key="4">
    <source>
        <dbReference type="ARBA" id="ARBA00022801"/>
    </source>
</evidence>
<evidence type="ECO:0000313" key="6">
    <source>
        <dbReference type="EMBL" id="KKU62962.1"/>
    </source>
</evidence>
<evidence type="ECO:0000256" key="1">
    <source>
        <dbReference type="ARBA" id="ARBA00001947"/>
    </source>
</evidence>
<dbReference type="Proteomes" id="UP000034364">
    <property type="component" value="Unassembled WGS sequence"/>
</dbReference>
<comment type="cofactor">
    <cofactor evidence="1">
        <name>Zn(2+)</name>
        <dbReference type="ChEBI" id="CHEBI:29105"/>
    </cofactor>
</comment>
<sequence>MNTLTLTKKLVNLPSWVGNNSDEVAVGKFIEIYFRKYLPGINLTRQYLPGGKRFNLRASPPEAKLLIVGHLDTVPPQPAWKSDPFKPIVNGGKLIGLGTADMKGSLAAFLSALTNVCTRINPSGLALLFYCDEEYNFQGMKTFVSDAPVVKPGLILSLDGKPFLGSGCRGLIEISGAVYGLSGPSAKPYSGVNVIDQFVLSALNLKSRLSNFVDPLLGPTTTNLAYLQGGYLVSNKSKNEFGKIGNIIPDYAQFLLEIRPSMSSVNAKFVTKLLTRICKINSLKIQELNVKFDYSPWIPDYNSPLSKKLQDAVASASSTTSTANLFFSGFIDTALLNQIFPDVPKFVFGAGGANQHSAEEYVTVGDLKLTEQVYSNILTSFL</sequence>
<dbReference type="Pfam" id="PF01546">
    <property type="entry name" value="Peptidase_M20"/>
    <property type="match status" value="1"/>
</dbReference>
<keyword evidence="3" id="KW-0479">Metal-binding</keyword>
<name>A0A0G1S0T9_9BACT</name>
<evidence type="ECO:0000313" key="7">
    <source>
        <dbReference type="Proteomes" id="UP000034364"/>
    </source>
</evidence>
<dbReference type="PANTHER" id="PTHR43808:SF8">
    <property type="entry name" value="PEPTIDASE M20 DIMERISATION DOMAIN-CONTAINING PROTEIN"/>
    <property type="match status" value="1"/>
</dbReference>
<dbReference type="Gene3D" id="3.30.70.360">
    <property type="match status" value="1"/>
</dbReference>
<keyword evidence="5" id="KW-0862">Zinc</keyword>
<dbReference type="PANTHER" id="PTHR43808">
    <property type="entry name" value="ACETYLORNITHINE DEACETYLASE"/>
    <property type="match status" value="1"/>
</dbReference>